<dbReference type="Proteomes" id="UP000214365">
    <property type="component" value="Unassembled WGS sequence"/>
</dbReference>
<dbReference type="PANTHER" id="PTHR10961:SF26">
    <property type="entry name" value="L-SACCHAROPINE OXIDASE"/>
    <property type="match status" value="1"/>
</dbReference>
<dbReference type="Gene3D" id="3.30.9.10">
    <property type="entry name" value="D-Amino Acid Oxidase, subunit A, domain 2"/>
    <property type="match status" value="1"/>
</dbReference>
<dbReference type="Gene3D" id="3.50.50.60">
    <property type="entry name" value="FAD/NAD(P)-binding domain"/>
    <property type="match status" value="1"/>
</dbReference>
<comment type="caution">
    <text evidence="7">The sequence shown here is derived from an EMBL/GenBank/DDBJ whole genome shotgun (WGS) entry which is preliminary data.</text>
</comment>
<dbReference type="GO" id="GO:0050660">
    <property type="term" value="F:flavin adenine dinucleotide binding"/>
    <property type="evidence" value="ECO:0007669"/>
    <property type="project" value="InterPro"/>
</dbReference>
<keyword evidence="4" id="KW-0274">FAD</keyword>
<dbReference type="GO" id="GO:0008115">
    <property type="term" value="F:sarcosine oxidase activity"/>
    <property type="evidence" value="ECO:0007669"/>
    <property type="project" value="TreeGrafter"/>
</dbReference>
<dbReference type="InterPro" id="IPR036188">
    <property type="entry name" value="FAD/NAD-bd_sf"/>
</dbReference>
<keyword evidence="3" id="KW-0285">Flavoprotein</keyword>
<dbReference type="OrthoDB" id="2219495at2759"/>
<name>A0A225ASC3_TALAT</name>
<dbReference type="Pfam" id="PF11951">
    <property type="entry name" value="Fungal_trans_2"/>
    <property type="match status" value="1"/>
</dbReference>
<evidence type="ECO:0000256" key="4">
    <source>
        <dbReference type="ARBA" id="ARBA00022827"/>
    </source>
</evidence>
<dbReference type="InterPro" id="IPR045170">
    <property type="entry name" value="MTOX"/>
</dbReference>
<dbReference type="EMBL" id="LFMY01000009">
    <property type="protein sequence ID" value="OKL58499.1"/>
    <property type="molecule type" value="Genomic_DNA"/>
</dbReference>
<dbReference type="AlphaFoldDB" id="A0A225ASC3"/>
<evidence type="ECO:0000256" key="5">
    <source>
        <dbReference type="ARBA" id="ARBA00023002"/>
    </source>
</evidence>
<keyword evidence="8" id="KW-1185">Reference proteome</keyword>
<protein>
    <recommendedName>
        <fullName evidence="6">FAD dependent oxidoreductase domain-containing protein</fullName>
    </recommendedName>
</protein>
<evidence type="ECO:0000313" key="8">
    <source>
        <dbReference type="Proteomes" id="UP000214365"/>
    </source>
</evidence>
<evidence type="ECO:0000256" key="3">
    <source>
        <dbReference type="ARBA" id="ARBA00022630"/>
    </source>
</evidence>
<dbReference type="InterPro" id="IPR021858">
    <property type="entry name" value="Fun_TF"/>
</dbReference>
<keyword evidence="5" id="KW-0560">Oxidoreductase</keyword>
<reference evidence="7 8" key="1">
    <citation type="submission" date="2015-06" db="EMBL/GenBank/DDBJ databases">
        <title>Talaromyces atroroseus IBT 11181 draft genome.</title>
        <authorList>
            <person name="Rasmussen K.B."/>
            <person name="Rasmussen S."/>
            <person name="Petersen B."/>
            <person name="Sicheritz-Ponten T."/>
            <person name="Mortensen U.H."/>
            <person name="Thrane U."/>
        </authorList>
    </citation>
    <scope>NUCLEOTIDE SEQUENCE [LARGE SCALE GENOMIC DNA]</scope>
    <source>
        <strain evidence="7 8">IBT 11181</strain>
    </source>
</reference>
<dbReference type="RefSeq" id="XP_020118620.1">
    <property type="nucleotide sequence ID" value="XM_020268602.1"/>
</dbReference>
<accession>A0A225ASC3</accession>
<evidence type="ECO:0000256" key="1">
    <source>
        <dbReference type="ARBA" id="ARBA00001974"/>
    </source>
</evidence>
<dbReference type="GO" id="GO:0051698">
    <property type="term" value="F:saccharopine oxidase activity"/>
    <property type="evidence" value="ECO:0007669"/>
    <property type="project" value="TreeGrafter"/>
</dbReference>
<proteinExistence type="inferred from homology"/>
<dbReference type="STRING" id="1441469.A0A225ASC3"/>
<dbReference type="GeneID" id="31006050"/>
<gene>
    <name evidence="7" type="ORF">UA08_06294</name>
</gene>
<feature type="domain" description="FAD dependent oxidoreductase" evidence="6">
    <location>
        <begin position="9"/>
        <end position="377"/>
    </location>
</feature>
<evidence type="ECO:0000256" key="2">
    <source>
        <dbReference type="ARBA" id="ARBA00010989"/>
    </source>
</evidence>
<sequence>MRTIQSDTKILIVGAGAFGTSAAFHLAQRGYRSIRVLDRYATPSRDAASTDISKVIRSDYNEALYARMGIESIQAWRTWDIFRGLYHVPGWILSAFNLSVPFVEGSIETCQRLGVQGLERLTPEQIRQRWPSITGKLDGWNVNVWNPTAGWANAGEALRQMALAAARSGVEYITGDKGYVRRLVYSPENVCKGVVTEDGSIHEADLVILAAGAWMPSLVDLQGQLTAKGHSVAHIQLTPSEMQRYASLPIIDSLELGYFFPPQQDGIFKLAHSQFITNVTTDAVTGITTSIPHTFTQSPNDDLPLEIEATMRRNLRRVFPELADRPFCYTRLCWDADTADRHFLVTPHPIHKGLFIATGGSAHGFKFLPIVGKYIVDHIEGTLDAGIVHNWRWRAGEEVNTKNLAHLDPELELSDLTVPISHTAEQRPTCHRCINSNLKCNYGLHLIWHEESLSKGVCHGRSAVWSKNAQQRRVERDQQGLFRAQLETASWVMSKSNQEVDTRSAVFLNTTAHDIKLYFDYSGIGTKQQDAMEREVEGSQSGEGIIQHTLLLPVLSNSTLGKAHTLDCDSALLSYYEAVICNSRTLLDDAKNNPYRHLLLPMAMQSEGLYHATLAVSAQILHISEPRFRFAALEHGQTALKCLISSIQRGNSVDRNEDWSCTDIDEILGLALMLCWFEITDGCRPSWVTHLKGIYTLLSQHQHFFRTGSSISEINRFFNRYFSFHLVLARTTFRIEDDIASLQMEPGIISRHGLNKNNFGKQKSHPNSLHSTENGCKDPVSKLTDFLSLAMPLEDLDQIDSYMGFSNSLLLLINEVADLAWKYDSKYSMEAELPLVREQVQRLRYSLETLQQKPPPLYGASHSQSEFQAISEANRLGALLLLHEVCVSRLQRPSLFARAKRALGTAEMDLDCVKEESLPTTIDDKAQYIREILDPMIENIDRISRTAALPLWPLFIAGCCVTSERDRITVISIFEKTEKLKRYGNITLAREVIEMIWRQRDLGVQDDRKRRHTARAKDSFPAMNMGNIASMKRTSMPPFEWERALLMMGGLKLSLT</sequence>
<organism evidence="7 8">
    <name type="scientific">Talaromyces atroroseus</name>
    <dbReference type="NCBI Taxonomy" id="1441469"/>
    <lineage>
        <taxon>Eukaryota</taxon>
        <taxon>Fungi</taxon>
        <taxon>Dikarya</taxon>
        <taxon>Ascomycota</taxon>
        <taxon>Pezizomycotina</taxon>
        <taxon>Eurotiomycetes</taxon>
        <taxon>Eurotiomycetidae</taxon>
        <taxon>Eurotiales</taxon>
        <taxon>Trichocomaceae</taxon>
        <taxon>Talaromyces</taxon>
        <taxon>Talaromyces sect. Trachyspermi</taxon>
    </lineage>
</organism>
<comment type="cofactor">
    <cofactor evidence="1">
        <name>FAD</name>
        <dbReference type="ChEBI" id="CHEBI:57692"/>
    </cofactor>
</comment>
<dbReference type="Pfam" id="PF01266">
    <property type="entry name" value="DAO"/>
    <property type="match status" value="1"/>
</dbReference>
<dbReference type="SUPFAM" id="SSF51905">
    <property type="entry name" value="FAD/NAD(P)-binding domain"/>
    <property type="match status" value="1"/>
</dbReference>
<dbReference type="InterPro" id="IPR006076">
    <property type="entry name" value="FAD-dep_OxRdtase"/>
</dbReference>
<evidence type="ECO:0000313" key="7">
    <source>
        <dbReference type="EMBL" id="OKL58499.1"/>
    </source>
</evidence>
<dbReference type="PANTHER" id="PTHR10961">
    <property type="entry name" value="PEROXISOMAL SARCOSINE OXIDASE"/>
    <property type="match status" value="1"/>
</dbReference>
<evidence type="ECO:0000259" key="6">
    <source>
        <dbReference type="Pfam" id="PF01266"/>
    </source>
</evidence>
<comment type="similarity">
    <text evidence="2">Belongs to the MSOX/MTOX family.</text>
</comment>